<comment type="caution">
    <text evidence="3">The sequence shown here is derived from an EMBL/GenBank/DDBJ whole genome shotgun (WGS) entry which is preliminary data.</text>
</comment>
<sequence>MLGIKPFVQESVQALPPAQLRLLAETLRIDLQGCEDRGDIERVLTGLVCLDQDTSLGIFLAWLRSTGRQKNGILASKKPQFNHTFLPAISSDNQAKPERVKDHHLDDEIKEKLSELDILEASFKKAERLVHTGTPSFEKLKQFLLELTVLRAKEQAARAFLVRQVSVLKQQHEEMRAEMLHSRAQLDFFVDGFSNLRKRHDALLADATKMKAENETAQEIFISMSAHDCHFEQLMRSTLYNQLEDNEEMKKKLQKSHEELDRADETRKQLEEHVSQLKNERGDARKDAYCYKRQLRVCKRRMEKLQTGDGSFFRDQTMMLRQAVAALLGLLRDAVVRDTKLPKQNLSKEALRLLHQVLTPKVSEVEAESHRFRGNQEPESEEVEATQPRVVHRQTSLDIDEVIKGILLVEGATPTDAAECARIMSEKLKYLPIDLKQTLVQLQDDENRVREEEQRKLQLLLEAQQAQSEGQGTDGKSDTSPVPPQVSTSTLAEDQPPLTLEMCAGALTKHVLELMAAQGKRGFVMYNWPFSSRDVNLLTALGLSIDSVINLEIVGTSTPAPTLTATPTPVVPAPPVSPKPKTPATSKVAPPSSRGKSPPVTSTARGKTSPTKPTAASKSPAKSTTRTASKPVSKPRTSSPTRSVASPTKALTSPSKPKTPTPVTPGSSTSQLKAKTEVPKVAKKIPTAASVLQGLGGILHSVGPAAFPIERANTILQVLEQQKRLKLAPVVRWDEDTRRTNEMLAMWAEEVHMLVHIEQESRKPKKVEIPTPAASDTTTSPKRATSPSRATARTSTTAPKTKALSPTRISSTKATTTSTTATKPRPTKK</sequence>
<name>A0ABD3FKH8_9STRA</name>
<feature type="compositionally biased region" description="Polar residues" evidence="2">
    <location>
        <begin position="599"/>
        <end position="645"/>
    </location>
</feature>
<accession>A0ABD3FKH8</accession>
<dbReference type="AlphaFoldDB" id="A0ABD3FKH8"/>
<keyword evidence="4" id="KW-1185">Reference proteome</keyword>
<feature type="region of interest" description="Disordered" evidence="2">
    <location>
        <begin position="560"/>
        <end position="679"/>
    </location>
</feature>
<feature type="compositionally biased region" description="Low complexity" evidence="2">
    <location>
        <begin position="646"/>
        <end position="656"/>
    </location>
</feature>
<feature type="compositionally biased region" description="Pro residues" evidence="2">
    <location>
        <begin position="569"/>
        <end position="581"/>
    </location>
</feature>
<protein>
    <submittedName>
        <fullName evidence="3">Uncharacterized protein</fullName>
    </submittedName>
</protein>
<evidence type="ECO:0000313" key="3">
    <source>
        <dbReference type="EMBL" id="KAL3666367.1"/>
    </source>
</evidence>
<keyword evidence="1" id="KW-0175">Coiled coil</keyword>
<feature type="compositionally biased region" description="Low complexity" evidence="2">
    <location>
        <begin position="582"/>
        <end position="591"/>
    </location>
</feature>
<evidence type="ECO:0000313" key="4">
    <source>
        <dbReference type="Proteomes" id="UP001632037"/>
    </source>
</evidence>
<dbReference type="EMBL" id="JBIMZQ010000017">
    <property type="protein sequence ID" value="KAL3666367.1"/>
    <property type="molecule type" value="Genomic_DNA"/>
</dbReference>
<reference evidence="3 4" key="1">
    <citation type="submission" date="2024-09" db="EMBL/GenBank/DDBJ databases">
        <title>Genome sequencing and assembly of Phytophthora oleae, isolate VK10A, causative agent of rot of olive drupes.</title>
        <authorList>
            <person name="Conti Taguali S."/>
            <person name="Riolo M."/>
            <person name="La Spada F."/>
            <person name="Cacciola S.O."/>
            <person name="Dionisio G."/>
        </authorList>
    </citation>
    <scope>NUCLEOTIDE SEQUENCE [LARGE SCALE GENOMIC DNA]</scope>
    <source>
        <strain evidence="3 4">VK10A</strain>
    </source>
</reference>
<proteinExistence type="predicted"/>
<feature type="region of interest" description="Disordered" evidence="2">
    <location>
        <begin position="760"/>
        <end position="829"/>
    </location>
</feature>
<feature type="compositionally biased region" description="Low complexity" evidence="2">
    <location>
        <begin position="770"/>
        <end position="829"/>
    </location>
</feature>
<gene>
    <name evidence="3" type="ORF">V7S43_008618</name>
</gene>
<feature type="compositionally biased region" description="Basic and acidic residues" evidence="2">
    <location>
        <begin position="366"/>
        <end position="376"/>
    </location>
</feature>
<feature type="region of interest" description="Disordered" evidence="2">
    <location>
        <begin position="366"/>
        <end position="389"/>
    </location>
</feature>
<evidence type="ECO:0000256" key="1">
    <source>
        <dbReference type="SAM" id="Coils"/>
    </source>
</evidence>
<organism evidence="3 4">
    <name type="scientific">Phytophthora oleae</name>
    <dbReference type="NCBI Taxonomy" id="2107226"/>
    <lineage>
        <taxon>Eukaryota</taxon>
        <taxon>Sar</taxon>
        <taxon>Stramenopiles</taxon>
        <taxon>Oomycota</taxon>
        <taxon>Peronosporomycetes</taxon>
        <taxon>Peronosporales</taxon>
        <taxon>Peronosporaceae</taxon>
        <taxon>Phytophthora</taxon>
    </lineage>
</organism>
<feature type="coiled-coil region" evidence="1">
    <location>
        <begin position="243"/>
        <end position="287"/>
    </location>
</feature>
<feature type="region of interest" description="Disordered" evidence="2">
    <location>
        <begin position="464"/>
        <end position="494"/>
    </location>
</feature>
<dbReference type="Proteomes" id="UP001632037">
    <property type="component" value="Unassembled WGS sequence"/>
</dbReference>
<evidence type="ECO:0000256" key="2">
    <source>
        <dbReference type="SAM" id="MobiDB-lite"/>
    </source>
</evidence>